<evidence type="ECO:0000313" key="2">
    <source>
        <dbReference type="EnsemblMetazoa" id="Aqu2.1.39418_001"/>
    </source>
</evidence>
<dbReference type="InParanoid" id="A0A1X7VHH0"/>
<feature type="compositionally biased region" description="Gly residues" evidence="1">
    <location>
        <begin position="199"/>
        <end position="209"/>
    </location>
</feature>
<feature type="compositionally biased region" description="Gly residues" evidence="1">
    <location>
        <begin position="133"/>
        <end position="192"/>
    </location>
</feature>
<sequence>MSKLHILPKDCNIVLKNKVTLVFKSANDLMIQHSLISGAFTLDEAPVSTCIGFILKIEAHVLELFCNVEYYFSISIYKCSSCPCPWPLEDLAVGRFFCQMMFSLCWCRAAIPGSAATASGAGWSTEGSRSPAKGGGGGGGPPATCAGGGSGPQGTGAGGGGGPPATCGGGGSGLQGTGAGGGGRPPGGGVGGIPSPATGDGGGTSLCSS</sequence>
<dbReference type="AlphaFoldDB" id="A0A1X7VHH0"/>
<feature type="region of interest" description="Disordered" evidence="1">
    <location>
        <begin position="117"/>
        <end position="209"/>
    </location>
</feature>
<dbReference type="EnsemblMetazoa" id="Aqu2.1.39418_001">
    <property type="protein sequence ID" value="Aqu2.1.39418_001"/>
    <property type="gene ID" value="Aqu2.1.39418"/>
</dbReference>
<reference evidence="2" key="1">
    <citation type="submission" date="2017-05" db="UniProtKB">
        <authorList>
            <consortium name="EnsemblMetazoa"/>
        </authorList>
    </citation>
    <scope>IDENTIFICATION</scope>
</reference>
<accession>A0A1X7VHH0</accession>
<feature type="compositionally biased region" description="Low complexity" evidence="1">
    <location>
        <begin position="117"/>
        <end position="132"/>
    </location>
</feature>
<name>A0A1X7VHH0_AMPQE</name>
<protein>
    <submittedName>
        <fullName evidence="2">Uncharacterized protein</fullName>
    </submittedName>
</protein>
<proteinExistence type="predicted"/>
<evidence type="ECO:0000256" key="1">
    <source>
        <dbReference type="SAM" id="MobiDB-lite"/>
    </source>
</evidence>
<organism evidence="2">
    <name type="scientific">Amphimedon queenslandica</name>
    <name type="common">Sponge</name>
    <dbReference type="NCBI Taxonomy" id="400682"/>
    <lineage>
        <taxon>Eukaryota</taxon>
        <taxon>Metazoa</taxon>
        <taxon>Porifera</taxon>
        <taxon>Demospongiae</taxon>
        <taxon>Heteroscleromorpha</taxon>
        <taxon>Haplosclerida</taxon>
        <taxon>Niphatidae</taxon>
        <taxon>Amphimedon</taxon>
    </lineage>
</organism>